<comment type="caution">
    <text evidence="2">The sequence shown here is derived from an EMBL/GenBank/DDBJ whole genome shotgun (WGS) entry which is preliminary data.</text>
</comment>
<reference evidence="2 3" key="1">
    <citation type="journal article" date="2020" name="ISME J.">
        <title>Comparative genomics reveals insights into cyanobacterial evolution and habitat adaptation.</title>
        <authorList>
            <person name="Chen M.Y."/>
            <person name="Teng W.K."/>
            <person name="Zhao L."/>
            <person name="Hu C.X."/>
            <person name="Zhou Y.K."/>
            <person name="Han B.P."/>
            <person name="Song L.R."/>
            <person name="Shu W.S."/>
        </authorList>
    </citation>
    <scope>NUCLEOTIDE SEQUENCE [LARGE SCALE GENOMIC DNA]</scope>
    <source>
        <strain evidence="2 3">FACHB-3921</strain>
    </source>
</reference>
<dbReference type="Proteomes" id="UP000621307">
    <property type="component" value="Unassembled WGS sequence"/>
</dbReference>
<feature type="domain" description="Transposase IS200-like" evidence="1">
    <location>
        <begin position="9"/>
        <end position="123"/>
    </location>
</feature>
<dbReference type="Gene3D" id="3.30.70.1290">
    <property type="entry name" value="Transposase IS200-like"/>
    <property type="match status" value="1"/>
</dbReference>
<gene>
    <name evidence="2" type="ORF">H6G14_16590</name>
</gene>
<sequence length="189" mass="22624">MPIRDVKFQAGNYYHIYNRGNNRKAIFFERQNYLFFLRLMERHLVNKGVEIVAYCLMPNHYHLLVYLNTDNLSNLMQPFMLAYTKAINKRFKRVGSLFQGRFQSIHIDSNEYLLHLSRYIHLNPVNANLVKNPQDWEFSSYSEYIMLHNREIIKNDKVLQHFVSLDSYRLFVESSKETGFLVLQTDIFG</sequence>
<dbReference type="InterPro" id="IPR002686">
    <property type="entry name" value="Transposase_17"/>
</dbReference>
<evidence type="ECO:0000313" key="3">
    <source>
        <dbReference type="Proteomes" id="UP000621307"/>
    </source>
</evidence>
<dbReference type="Pfam" id="PF01797">
    <property type="entry name" value="Y1_Tnp"/>
    <property type="match status" value="1"/>
</dbReference>
<keyword evidence="3" id="KW-1185">Reference proteome</keyword>
<proteinExistence type="predicted"/>
<dbReference type="EMBL" id="JACJQL010000024">
    <property type="protein sequence ID" value="MBD2252902.1"/>
    <property type="molecule type" value="Genomic_DNA"/>
</dbReference>
<dbReference type="SUPFAM" id="SSF143422">
    <property type="entry name" value="Transposase IS200-like"/>
    <property type="match status" value="1"/>
</dbReference>
<dbReference type="NCBIfam" id="NF047646">
    <property type="entry name" value="REP_Tyr_transpos"/>
    <property type="match status" value="1"/>
</dbReference>
<dbReference type="InterPro" id="IPR036515">
    <property type="entry name" value="Transposase_17_sf"/>
</dbReference>
<dbReference type="SMART" id="SM01321">
    <property type="entry name" value="Y1_Tnp"/>
    <property type="match status" value="1"/>
</dbReference>
<dbReference type="PANTHER" id="PTHR34322:SF2">
    <property type="entry name" value="TRANSPOSASE IS200-LIKE DOMAIN-CONTAINING PROTEIN"/>
    <property type="match status" value="1"/>
</dbReference>
<dbReference type="RefSeq" id="WP_190568473.1">
    <property type="nucleotide sequence ID" value="NZ_JACJQL010000024.1"/>
</dbReference>
<organism evidence="2 3">
    <name type="scientific">Nostoc parmelioides FACHB-3921</name>
    <dbReference type="NCBI Taxonomy" id="2692909"/>
    <lineage>
        <taxon>Bacteria</taxon>
        <taxon>Bacillati</taxon>
        <taxon>Cyanobacteriota</taxon>
        <taxon>Cyanophyceae</taxon>
        <taxon>Nostocales</taxon>
        <taxon>Nostocaceae</taxon>
        <taxon>Nostoc</taxon>
    </lineage>
</organism>
<dbReference type="PANTHER" id="PTHR34322">
    <property type="entry name" value="TRANSPOSASE, Y1_TNP DOMAIN-CONTAINING"/>
    <property type="match status" value="1"/>
</dbReference>
<evidence type="ECO:0000313" key="2">
    <source>
        <dbReference type="EMBL" id="MBD2252902.1"/>
    </source>
</evidence>
<name>A0ABR8BFN6_9NOSO</name>
<protein>
    <submittedName>
        <fullName evidence="2">Transposase</fullName>
    </submittedName>
</protein>
<evidence type="ECO:0000259" key="1">
    <source>
        <dbReference type="SMART" id="SM01321"/>
    </source>
</evidence>
<accession>A0ABR8BFN6</accession>